<reference evidence="1" key="1">
    <citation type="journal article" date="2021" name="bioRxiv">
        <title>Whole Genome Assembly and Annotation of Northern Wild Rice, Zizania palustris L., Supports a Whole Genome Duplication in the Zizania Genus.</title>
        <authorList>
            <person name="Haas M."/>
            <person name="Kono T."/>
            <person name="Macchietto M."/>
            <person name="Millas R."/>
            <person name="McGilp L."/>
            <person name="Shao M."/>
            <person name="Duquette J."/>
            <person name="Hirsch C.N."/>
            <person name="Kimball J."/>
        </authorList>
    </citation>
    <scope>NUCLEOTIDE SEQUENCE</scope>
    <source>
        <tissue evidence="1">Fresh leaf tissue</tissue>
    </source>
</reference>
<name>A0A8J6BXM8_ZIZPA</name>
<evidence type="ECO:0000313" key="1">
    <source>
        <dbReference type="EMBL" id="KAG8095920.1"/>
    </source>
</evidence>
<protein>
    <submittedName>
        <fullName evidence="1">Uncharacterized protein</fullName>
    </submittedName>
</protein>
<evidence type="ECO:0000313" key="2">
    <source>
        <dbReference type="Proteomes" id="UP000729402"/>
    </source>
</evidence>
<organism evidence="1 2">
    <name type="scientific">Zizania palustris</name>
    <name type="common">Northern wild rice</name>
    <dbReference type="NCBI Taxonomy" id="103762"/>
    <lineage>
        <taxon>Eukaryota</taxon>
        <taxon>Viridiplantae</taxon>
        <taxon>Streptophyta</taxon>
        <taxon>Embryophyta</taxon>
        <taxon>Tracheophyta</taxon>
        <taxon>Spermatophyta</taxon>
        <taxon>Magnoliopsida</taxon>
        <taxon>Liliopsida</taxon>
        <taxon>Poales</taxon>
        <taxon>Poaceae</taxon>
        <taxon>BOP clade</taxon>
        <taxon>Oryzoideae</taxon>
        <taxon>Oryzeae</taxon>
        <taxon>Zizaniinae</taxon>
        <taxon>Zizania</taxon>
    </lineage>
</organism>
<gene>
    <name evidence="1" type="ORF">GUJ93_ZPchr0013g35938</name>
</gene>
<keyword evidence="2" id="KW-1185">Reference proteome</keyword>
<sequence>MLFIGAEPCLTRAEWDTKVGVVSLVDVVINEDNEQQQQQTADDSGAQVPVPCHRWPWRLVQLPLMSSVSGPAVSFPRLEMLDIAGCGSLGEPPVKLQHKLKEI</sequence>
<reference evidence="1" key="2">
    <citation type="submission" date="2021-02" db="EMBL/GenBank/DDBJ databases">
        <authorList>
            <person name="Kimball J.A."/>
            <person name="Haas M.W."/>
            <person name="Macchietto M."/>
            <person name="Kono T."/>
            <person name="Duquette J."/>
            <person name="Shao M."/>
        </authorList>
    </citation>
    <scope>NUCLEOTIDE SEQUENCE</scope>
    <source>
        <tissue evidence="1">Fresh leaf tissue</tissue>
    </source>
</reference>
<accession>A0A8J6BXM8</accession>
<dbReference type="EMBL" id="JAAALK010000079">
    <property type="protein sequence ID" value="KAG8095920.1"/>
    <property type="molecule type" value="Genomic_DNA"/>
</dbReference>
<comment type="caution">
    <text evidence="1">The sequence shown here is derived from an EMBL/GenBank/DDBJ whole genome shotgun (WGS) entry which is preliminary data.</text>
</comment>
<proteinExistence type="predicted"/>
<dbReference type="Proteomes" id="UP000729402">
    <property type="component" value="Unassembled WGS sequence"/>
</dbReference>
<dbReference type="AlphaFoldDB" id="A0A8J6BXM8"/>